<protein>
    <submittedName>
        <fullName evidence="1">Pili assembly chaperone</fullName>
    </submittedName>
</protein>
<reference evidence="1" key="1">
    <citation type="submission" date="2019-10" db="EMBL/GenBank/DDBJ databases">
        <authorList>
            <consortium name="PulseNet: The National Subtyping Network for Foodborne Disease Surveillance"/>
            <person name="Tarr C.L."/>
            <person name="Trees E."/>
            <person name="Katz L.S."/>
            <person name="Carleton-Romer H.A."/>
            <person name="Stroika S."/>
            <person name="Kucerova Z."/>
            <person name="Roache K.F."/>
            <person name="Sabol A.L."/>
            <person name="Besser J."/>
            <person name="Gerner-Smidt P."/>
        </authorList>
    </citation>
    <scope>NUCLEOTIDE SEQUENCE</scope>
    <source>
        <strain evidence="1">PNUSAS100626</strain>
    </source>
</reference>
<evidence type="ECO:0000313" key="1">
    <source>
        <dbReference type="EMBL" id="EDB1322887.1"/>
    </source>
</evidence>
<sequence length="50" mass="5837">FSVITCPRKTSLYERLSIPFVYLLFQWSLPHLHSDGMTVVIRPLQPPHTN</sequence>
<comment type="caution">
    <text evidence="1">The sequence shown here is derived from an EMBL/GenBank/DDBJ whole genome shotgun (WGS) entry which is preliminary data.</text>
</comment>
<accession>A0A626P2Q2</accession>
<gene>
    <name evidence="1" type="ORF">F9D97_20725</name>
</gene>
<dbReference type="AlphaFoldDB" id="A0A626P2Q2"/>
<name>A0A626P2Q2_SALER</name>
<dbReference type="EMBL" id="AALMKT010000113">
    <property type="protein sequence ID" value="EDB1322887.1"/>
    <property type="molecule type" value="Genomic_DNA"/>
</dbReference>
<organism evidence="1">
    <name type="scientific">Salmonella enterica</name>
    <name type="common">Salmonella choleraesuis</name>
    <dbReference type="NCBI Taxonomy" id="28901"/>
    <lineage>
        <taxon>Bacteria</taxon>
        <taxon>Pseudomonadati</taxon>
        <taxon>Pseudomonadota</taxon>
        <taxon>Gammaproteobacteria</taxon>
        <taxon>Enterobacterales</taxon>
        <taxon>Enterobacteriaceae</taxon>
        <taxon>Salmonella</taxon>
    </lineage>
</organism>
<feature type="non-terminal residue" evidence="1">
    <location>
        <position position="1"/>
    </location>
</feature>
<proteinExistence type="predicted"/>